<dbReference type="AlphaFoldDB" id="A0A4S2LBG6"/>
<dbReference type="EMBL" id="QBLH01000137">
    <property type="protein sequence ID" value="TGZ57637.1"/>
    <property type="molecule type" value="Genomic_DNA"/>
</dbReference>
<keyword evidence="4" id="KW-1185">Reference proteome</keyword>
<name>A0A4S2LBG6_9HYME</name>
<feature type="compositionally biased region" description="Polar residues" evidence="2">
    <location>
        <begin position="257"/>
        <end position="266"/>
    </location>
</feature>
<gene>
    <name evidence="3" type="ORF">DBV15_03977</name>
</gene>
<evidence type="ECO:0000313" key="3">
    <source>
        <dbReference type="EMBL" id="TGZ57637.1"/>
    </source>
</evidence>
<evidence type="ECO:0000256" key="1">
    <source>
        <dbReference type="PROSITE-ProRule" id="PRU00497"/>
    </source>
</evidence>
<dbReference type="STRING" id="300112.A0A4S2LBG6"/>
<proteinExistence type="predicted"/>
<evidence type="ECO:0000256" key="2">
    <source>
        <dbReference type="SAM" id="MobiDB-lite"/>
    </source>
</evidence>
<dbReference type="GO" id="GO:0008010">
    <property type="term" value="F:structural constituent of chitin-based larval cuticle"/>
    <property type="evidence" value="ECO:0007669"/>
    <property type="project" value="TreeGrafter"/>
</dbReference>
<comment type="caution">
    <text evidence="3">The sequence shown here is derived from an EMBL/GenBank/DDBJ whole genome shotgun (WGS) entry which is preliminary data.</text>
</comment>
<dbReference type="GO" id="GO:0062129">
    <property type="term" value="C:chitin-based extracellular matrix"/>
    <property type="evidence" value="ECO:0007669"/>
    <property type="project" value="TreeGrafter"/>
</dbReference>
<feature type="compositionally biased region" description="Basic and acidic residues" evidence="2">
    <location>
        <begin position="64"/>
        <end position="92"/>
    </location>
</feature>
<sequence>MHPSWLGNPPRHNDRAVLCATLTVDVLGHSRADTGPRGKKAHRPMDTLDGEANAAKPDSEDRDLEGATRRDQFSCRDGPQRGDSSRISRDSTREEEEDAQEGNIIATHRRAWWHRDCLFLVFCLIATGFAKPPPPVPVFLSYQDSLGQYSFGYSAPGSARSEVRTSNGATRGTYSYVDGTGVIQTAQYVADGENGFRVIATNLPQAPLPVQDTPEVMAARTAHLQALELAAKRDEEAQNREENRENAREKKIEGNQGDASPSTRLSATEITEIPLNEGERKALENTKNIELKDSDETLQAVASTSGTGKASEMSTQKEFAGRVSQEIIGGANIPAIPLISSHVSLSQALGQHAVPVFRISYGNYEIEPSIIPESSIAEGAFRDVITPAATALKSTTAISTEGAATPERKESSQRTTEQIRTVNTLPLAPLLGAIPLGSSQPSIIRYVPSTPLQYVAYNVLMLSDNTTE</sequence>
<dbReference type="PANTHER" id="PTHR10380:SF196">
    <property type="entry name" value="CUTICULAR PROTEIN 72EA"/>
    <property type="match status" value="1"/>
</dbReference>
<organism evidence="3 4">
    <name type="scientific">Temnothorax longispinosus</name>
    <dbReference type="NCBI Taxonomy" id="300112"/>
    <lineage>
        <taxon>Eukaryota</taxon>
        <taxon>Metazoa</taxon>
        <taxon>Ecdysozoa</taxon>
        <taxon>Arthropoda</taxon>
        <taxon>Hexapoda</taxon>
        <taxon>Insecta</taxon>
        <taxon>Pterygota</taxon>
        <taxon>Neoptera</taxon>
        <taxon>Endopterygota</taxon>
        <taxon>Hymenoptera</taxon>
        <taxon>Apocrita</taxon>
        <taxon>Aculeata</taxon>
        <taxon>Formicoidea</taxon>
        <taxon>Formicidae</taxon>
        <taxon>Myrmicinae</taxon>
        <taxon>Temnothorax</taxon>
    </lineage>
</organism>
<feature type="region of interest" description="Disordered" evidence="2">
    <location>
        <begin position="396"/>
        <end position="418"/>
    </location>
</feature>
<dbReference type="PANTHER" id="PTHR10380">
    <property type="entry name" value="CUTICLE PROTEIN"/>
    <property type="match status" value="1"/>
</dbReference>
<protein>
    <submittedName>
        <fullName evidence="3">Cuticle protein 6</fullName>
    </submittedName>
</protein>
<feature type="region of interest" description="Disordered" evidence="2">
    <location>
        <begin position="233"/>
        <end position="266"/>
    </location>
</feature>
<dbReference type="PROSITE" id="PS51155">
    <property type="entry name" value="CHIT_BIND_RR_2"/>
    <property type="match status" value="1"/>
</dbReference>
<evidence type="ECO:0000313" key="4">
    <source>
        <dbReference type="Proteomes" id="UP000310200"/>
    </source>
</evidence>
<accession>A0A4S2LBG6</accession>
<dbReference type="Proteomes" id="UP000310200">
    <property type="component" value="Unassembled WGS sequence"/>
</dbReference>
<feature type="region of interest" description="Disordered" evidence="2">
    <location>
        <begin position="29"/>
        <end position="100"/>
    </location>
</feature>
<dbReference type="InterPro" id="IPR000618">
    <property type="entry name" value="Insect_cuticle"/>
</dbReference>
<keyword evidence="1" id="KW-0193">Cuticle</keyword>
<dbReference type="InterPro" id="IPR050468">
    <property type="entry name" value="Cuticle_Struct_Prot"/>
</dbReference>
<reference evidence="3 4" key="1">
    <citation type="journal article" date="2019" name="Philos. Trans. R. Soc. Lond., B, Biol. Sci.">
        <title>Ant behaviour and brain gene expression of defending hosts depend on the ecological success of the intruding social parasite.</title>
        <authorList>
            <person name="Kaur R."/>
            <person name="Stoldt M."/>
            <person name="Jongepier E."/>
            <person name="Feldmeyer B."/>
            <person name="Menzel F."/>
            <person name="Bornberg-Bauer E."/>
            <person name="Foitzik S."/>
        </authorList>
    </citation>
    <scope>NUCLEOTIDE SEQUENCE [LARGE SCALE GENOMIC DNA]</scope>
    <source>
        <tissue evidence="3">Whole body</tissue>
    </source>
</reference>
<dbReference type="Pfam" id="PF00379">
    <property type="entry name" value="Chitin_bind_4"/>
    <property type="match status" value="1"/>
</dbReference>
<feature type="compositionally biased region" description="Basic and acidic residues" evidence="2">
    <location>
        <begin position="233"/>
        <end position="253"/>
    </location>
</feature>